<dbReference type="RefSeq" id="WP_211468763.1">
    <property type="nucleotide sequence ID" value="NZ_JAGSXH010000049.1"/>
</dbReference>
<protein>
    <submittedName>
        <fullName evidence="5">Cytochrome P450</fullName>
    </submittedName>
</protein>
<keyword evidence="3 4" id="KW-0479">Metal-binding</keyword>
<dbReference type="SUPFAM" id="SSF48264">
    <property type="entry name" value="Cytochrome P450"/>
    <property type="match status" value="1"/>
</dbReference>
<reference evidence="5" key="1">
    <citation type="submission" date="2021-04" db="EMBL/GenBank/DDBJ databases">
        <title>Genome based classification of Actinospica acidithermotolerans sp. nov., an actinobacterium isolated from an Indonesian hot spring.</title>
        <authorList>
            <person name="Kusuma A.B."/>
            <person name="Putra K.E."/>
            <person name="Nafisah S."/>
            <person name="Loh J."/>
            <person name="Nouioui I."/>
            <person name="Goodfellow M."/>
        </authorList>
    </citation>
    <scope>NUCLEOTIDE SEQUENCE</scope>
    <source>
        <strain evidence="5">DSM 45618</strain>
    </source>
</reference>
<feature type="binding site" description="axial binding residue" evidence="3">
    <location>
        <position position="393"/>
    </location>
    <ligand>
        <name>heme</name>
        <dbReference type="ChEBI" id="CHEBI:30413"/>
    </ligand>
    <ligandPart>
        <name>Fe</name>
        <dbReference type="ChEBI" id="CHEBI:18248"/>
    </ligandPart>
</feature>
<dbReference type="PRINTS" id="PR00385">
    <property type="entry name" value="P450"/>
</dbReference>
<evidence type="ECO:0000313" key="5">
    <source>
        <dbReference type="EMBL" id="MBS2964397.1"/>
    </source>
</evidence>
<keyword evidence="4" id="KW-0503">Monooxygenase</keyword>
<dbReference type="EMBL" id="JAGSXH010000049">
    <property type="protein sequence ID" value="MBS2964397.1"/>
    <property type="molecule type" value="Genomic_DNA"/>
</dbReference>
<name>A0A8J7WR03_9ACTN</name>
<dbReference type="CDD" id="cd20620">
    <property type="entry name" value="CYP132-like"/>
    <property type="match status" value="1"/>
</dbReference>
<organism evidence="5 6">
    <name type="scientific">Actinocrinis puniceicyclus</name>
    <dbReference type="NCBI Taxonomy" id="977794"/>
    <lineage>
        <taxon>Bacteria</taxon>
        <taxon>Bacillati</taxon>
        <taxon>Actinomycetota</taxon>
        <taxon>Actinomycetes</taxon>
        <taxon>Catenulisporales</taxon>
        <taxon>Actinospicaceae</taxon>
        <taxon>Actinocrinis</taxon>
    </lineage>
</organism>
<dbReference type="PROSITE" id="PS00086">
    <property type="entry name" value="CYTOCHROME_P450"/>
    <property type="match status" value="1"/>
</dbReference>
<keyword evidence="3 4" id="KW-0408">Iron</keyword>
<evidence type="ECO:0000256" key="1">
    <source>
        <dbReference type="ARBA" id="ARBA00001971"/>
    </source>
</evidence>
<dbReference type="GO" id="GO:0004497">
    <property type="term" value="F:monooxygenase activity"/>
    <property type="evidence" value="ECO:0007669"/>
    <property type="project" value="UniProtKB-KW"/>
</dbReference>
<dbReference type="InterPro" id="IPR050121">
    <property type="entry name" value="Cytochrome_P450_monoxygenase"/>
</dbReference>
<accession>A0A8J7WR03</accession>
<dbReference type="PANTHER" id="PTHR24305:SF166">
    <property type="entry name" value="CYTOCHROME P450 12A4, MITOCHONDRIAL-RELATED"/>
    <property type="match status" value="1"/>
</dbReference>
<dbReference type="Proteomes" id="UP000677913">
    <property type="component" value="Unassembled WGS sequence"/>
</dbReference>
<keyword evidence="3 4" id="KW-0349">Heme</keyword>
<dbReference type="InterPro" id="IPR002401">
    <property type="entry name" value="Cyt_P450_E_grp-I"/>
</dbReference>
<evidence type="ECO:0000256" key="3">
    <source>
        <dbReference type="PIRSR" id="PIRSR602401-1"/>
    </source>
</evidence>
<gene>
    <name evidence="5" type="ORF">KGA66_15170</name>
</gene>
<evidence type="ECO:0000256" key="4">
    <source>
        <dbReference type="RuleBase" id="RU000461"/>
    </source>
</evidence>
<dbReference type="InterPro" id="IPR017972">
    <property type="entry name" value="Cyt_P450_CS"/>
</dbReference>
<dbReference type="GO" id="GO:0005506">
    <property type="term" value="F:iron ion binding"/>
    <property type="evidence" value="ECO:0007669"/>
    <property type="project" value="InterPro"/>
</dbReference>
<dbReference type="GO" id="GO:0016705">
    <property type="term" value="F:oxidoreductase activity, acting on paired donors, with incorporation or reduction of molecular oxygen"/>
    <property type="evidence" value="ECO:0007669"/>
    <property type="project" value="InterPro"/>
</dbReference>
<proteinExistence type="inferred from homology"/>
<comment type="caution">
    <text evidence="5">The sequence shown here is derived from an EMBL/GenBank/DDBJ whole genome shotgun (WGS) entry which is preliminary data.</text>
</comment>
<dbReference type="InterPro" id="IPR036396">
    <property type="entry name" value="Cyt_P450_sf"/>
</dbReference>
<dbReference type="PANTHER" id="PTHR24305">
    <property type="entry name" value="CYTOCHROME P450"/>
    <property type="match status" value="1"/>
</dbReference>
<keyword evidence="6" id="KW-1185">Reference proteome</keyword>
<dbReference type="InterPro" id="IPR001128">
    <property type="entry name" value="Cyt_P450"/>
</dbReference>
<dbReference type="GO" id="GO:0020037">
    <property type="term" value="F:heme binding"/>
    <property type="evidence" value="ECO:0007669"/>
    <property type="project" value="InterPro"/>
</dbReference>
<sequence length="446" mass="49385">MRSSPEHGEFSDLPIGRVGGHLLPFRKDPLAFLDAARAHRGAVPLRLGPRKALLLTDPDLAAQALTADYGHFHKGQGLQSARQLLGDGLLLSEDDTHRRQRKLVQPAFQPRRIEQYGPIVTDCAQRLMTDWKPGDRIDLSKSMTALTLVVVARSLFASVIDDQVAQLSAAMDVMMASFSRHLSPFAPLLFRLPLPATRRYNAAAQSLDRDIRNLIGRRAEHGSAAGDLLGDLIAARDGARAMGPQQLRDEVMTLLVAGHETTANALAWTLYLIAGHPHVEERVAQEIRCVVGDGVPTVQDLGRMPYLRQVIEESLRLIPPVWLVSRRSLHDQSFGEHPAPRDTLVLVSQYVMHRDERWFPDPNAFDPDRWAPSAHGERPRFAYIPFGAGRRVCVGASFANIEMGLVLASLLARWSFRLPAGFTPQIQPLITLRPAHGIPVSIEARV</sequence>
<dbReference type="Gene3D" id="1.10.630.10">
    <property type="entry name" value="Cytochrome P450"/>
    <property type="match status" value="1"/>
</dbReference>
<evidence type="ECO:0000256" key="2">
    <source>
        <dbReference type="ARBA" id="ARBA00010617"/>
    </source>
</evidence>
<dbReference type="PRINTS" id="PR00463">
    <property type="entry name" value="EP450I"/>
</dbReference>
<evidence type="ECO:0000313" key="6">
    <source>
        <dbReference type="Proteomes" id="UP000677913"/>
    </source>
</evidence>
<dbReference type="Pfam" id="PF00067">
    <property type="entry name" value="p450"/>
    <property type="match status" value="1"/>
</dbReference>
<dbReference type="AlphaFoldDB" id="A0A8J7WR03"/>
<comment type="similarity">
    <text evidence="2 4">Belongs to the cytochrome P450 family.</text>
</comment>
<keyword evidence="4" id="KW-0560">Oxidoreductase</keyword>
<comment type="cofactor">
    <cofactor evidence="1 3">
        <name>heme</name>
        <dbReference type="ChEBI" id="CHEBI:30413"/>
    </cofactor>
</comment>